<dbReference type="SUPFAM" id="SSF47188">
    <property type="entry name" value="Hemerythrin-like"/>
    <property type="match status" value="1"/>
</dbReference>
<evidence type="ECO:0000256" key="1">
    <source>
        <dbReference type="ARBA" id="ARBA00010587"/>
    </source>
</evidence>
<dbReference type="RefSeq" id="WP_088520673.1">
    <property type="nucleotide sequence ID" value="NZ_FYDG01000004.1"/>
</dbReference>
<dbReference type="EMBL" id="FYDG01000004">
    <property type="protein sequence ID" value="SNB71827.1"/>
    <property type="molecule type" value="Genomic_DNA"/>
</dbReference>
<name>A0A212RHF9_RHOAC</name>
<dbReference type="AlphaFoldDB" id="A0A212RHF9"/>
<dbReference type="Gene3D" id="1.20.120.50">
    <property type="entry name" value="Hemerythrin-like"/>
    <property type="match status" value="1"/>
</dbReference>
<keyword evidence="2" id="KW-0479">Metal-binding</keyword>
<keyword evidence="3" id="KW-0408">Iron</keyword>
<evidence type="ECO:0000313" key="5">
    <source>
        <dbReference type="Proteomes" id="UP000198418"/>
    </source>
</evidence>
<dbReference type="InterPro" id="IPR035938">
    <property type="entry name" value="Hemerythrin-like_sf"/>
</dbReference>
<evidence type="ECO:0000313" key="4">
    <source>
        <dbReference type="EMBL" id="SNB71827.1"/>
    </source>
</evidence>
<dbReference type="PANTHER" id="PTHR37164:SF1">
    <property type="entry name" value="BACTERIOHEMERYTHRIN"/>
    <property type="match status" value="1"/>
</dbReference>
<accession>A0A212RHF9</accession>
<proteinExistence type="inferred from homology"/>
<dbReference type="Proteomes" id="UP000198418">
    <property type="component" value="Unassembled WGS sequence"/>
</dbReference>
<comment type="similarity">
    <text evidence="1">Belongs to the hemerythrin family.</text>
</comment>
<evidence type="ECO:0000256" key="3">
    <source>
        <dbReference type="ARBA" id="ARBA00023004"/>
    </source>
</evidence>
<sequence length="173" mass="20206">MLIIWKDEFCIDHAAIDADHRNIIGRINYIIRAITPGCDLGEISSCLRELYRVTCAHFFRETILQEVSSFPHINEHRKLHERLLSELLDYIQYVEKLASETKGDRHLERELAACKSFLYRWILGHILDQDKKMTEYVEAMRTADDEVLNQDIEDLIPYIVKTAGVNAEMSRVV</sequence>
<dbReference type="CDD" id="cd12107">
    <property type="entry name" value="Hemerythrin"/>
    <property type="match status" value="1"/>
</dbReference>
<dbReference type="GO" id="GO:0046872">
    <property type="term" value="F:metal ion binding"/>
    <property type="evidence" value="ECO:0007669"/>
    <property type="project" value="UniProtKB-KW"/>
</dbReference>
<dbReference type="OrthoDB" id="9803916at2"/>
<reference evidence="5" key="1">
    <citation type="submission" date="2017-06" db="EMBL/GenBank/DDBJ databases">
        <authorList>
            <person name="Varghese N."/>
            <person name="Submissions S."/>
        </authorList>
    </citation>
    <scope>NUCLEOTIDE SEQUENCE [LARGE SCALE GENOMIC DNA]</scope>
    <source>
        <strain evidence="5">DSM 137</strain>
    </source>
</reference>
<dbReference type="NCBIfam" id="TIGR02481">
    <property type="entry name" value="hemeryth_dom"/>
    <property type="match status" value="1"/>
</dbReference>
<protein>
    <submittedName>
        <fullName evidence="4">Hemerythrin</fullName>
    </submittedName>
</protein>
<dbReference type="InterPro" id="IPR012827">
    <property type="entry name" value="Hemerythrin_metal-bd"/>
</dbReference>
<dbReference type="InterPro" id="IPR050669">
    <property type="entry name" value="Hemerythrin"/>
</dbReference>
<gene>
    <name evidence="4" type="ORF">SAMN06265338_104226</name>
</gene>
<dbReference type="PANTHER" id="PTHR37164">
    <property type="entry name" value="BACTERIOHEMERYTHRIN"/>
    <property type="match status" value="1"/>
</dbReference>
<evidence type="ECO:0000256" key="2">
    <source>
        <dbReference type="ARBA" id="ARBA00022723"/>
    </source>
</evidence>
<keyword evidence="5" id="KW-1185">Reference proteome</keyword>
<organism evidence="4 5">
    <name type="scientific">Rhodoblastus acidophilus</name>
    <name type="common">Rhodopseudomonas acidophila</name>
    <dbReference type="NCBI Taxonomy" id="1074"/>
    <lineage>
        <taxon>Bacteria</taxon>
        <taxon>Pseudomonadati</taxon>
        <taxon>Pseudomonadota</taxon>
        <taxon>Alphaproteobacteria</taxon>
        <taxon>Hyphomicrobiales</taxon>
        <taxon>Rhodoblastaceae</taxon>
        <taxon>Rhodoblastus</taxon>
    </lineage>
</organism>